<evidence type="ECO:0000256" key="6">
    <source>
        <dbReference type="ARBA" id="ARBA00023136"/>
    </source>
</evidence>
<gene>
    <name evidence="12" type="ORF">Fcan01_26214</name>
</gene>
<organism evidence="12 13">
    <name type="scientific">Folsomia candida</name>
    <name type="common">Springtail</name>
    <dbReference type="NCBI Taxonomy" id="158441"/>
    <lineage>
        <taxon>Eukaryota</taxon>
        <taxon>Metazoa</taxon>
        <taxon>Ecdysozoa</taxon>
        <taxon>Arthropoda</taxon>
        <taxon>Hexapoda</taxon>
        <taxon>Collembola</taxon>
        <taxon>Entomobryomorpha</taxon>
        <taxon>Isotomoidea</taxon>
        <taxon>Isotomidae</taxon>
        <taxon>Proisotominae</taxon>
        <taxon>Folsomia</taxon>
    </lineage>
</organism>
<evidence type="ECO:0000259" key="11">
    <source>
        <dbReference type="Pfam" id="PF00060"/>
    </source>
</evidence>
<feature type="transmembrane region" description="Helical" evidence="9">
    <location>
        <begin position="692"/>
        <end position="710"/>
    </location>
</feature>
<dbReference type="SUPFAM" id="SSF53850">
    <property type="entry name" value="Periplasmic binding protein-like II"/>
    <property type="match status" value="1"/>
</dbReference>
<dbReference type="OrthoDB" id="6506757at2759"/>
<keyword evidence="4 9" id="KW-0812">Transmembrane</keyword>
<sequence>MGHFETAFLLFLCVTFILVEVVVAGRGKRDHEVVTKSENIDANQASIPFLKKLLTMEKLAACNVLLFQDRDNNDDSVTEIISSLESRRLLSPHQRSYFTVKYGFPSQAQIDELLVTMQEFHLPSKNISASLSTPDTLPVKFPITVSNYHRHGEQCVVTALFVSDRRTQFMAQIYNLLTPVYIPITRKDEDFYVFLTPRDAMDEILLMPQLPGRIKFKIGLGHEANTAAVAVRTSTSFTVKSVCFFCNSGFPQIVQFPSEFSPDFDYFPDFVINLNGRTLHISCPYIRARIEAAPPYEGLANAKRGIWKISFEEYLNLKFNFTYNIFVSTGEDGNFGGGGTGFQLANGTWIGVTGDLISGKADIGLVTSNTPKRIHYVDFTEAFFDFGFLTYVTSEGVRIFSPAAFLWPFDLLMWACIFVSTIVAFIFFTIIIKAIFWLDLGSGDSLNFARRGMVSQKIWNFQYQIQFVLTSFLDQDCVLPTSTPLRTFVAIWLFFTLVVTTIYRSKLVSLLAFPLIEALPKTFDDLAYSKYSVGFMKHGDSAYNTLADSTDPVYVKLINEMEVVTGFGLECLEKVVTQKYGCIAYDFALRHLKERNLSEVDTRKLVFAPAHTYNIFVGLATEGKSILRNNFGKWLSHTRAFHLADVWEARDMYYTVRVLKREWWFSTNQSEKATISGANVGDDNLTLKHISCSFYILFTLLGICTVAFISEQVKANWKGLKRKWKKIRGKITICCDKVFVVSST</sequence>
<dbReference type="Pfam" id="PF00060">
    <property type="entry name" value="Lig_chan"/>
    <property type="match status" value="1"/>
</dbReference>
<keyword evidence="3" id="KW-1003">Cell membrane</keyword>
<comment type="caution">
    <text evidence="12">The sequence shown here is derived from an EMBL/GenBank/DDBJ whole genome shotgun (WGS) entry which is preliminary data.</text>
</comment>
<dbReference type="Proteomes" id="UP000198287">
    <property type="component" value="Unassembled WGS sequence"/>
</dbReference>
<feature type="chain" id="PRO_5012126838" evidence="10">
    <location>
        <begin position="25"/>
        <end position="744"/>
    </location>
</feature>
<protein>
    <submittedName>
        <fullName evidence="12">Glutamate receptor ionotropic, delta-2</fullName>
    </submittedName>
</protein>
<evidence type="ECO:0000313" key="13">
    <source>
        <dbReference type="Proteomes" id="UP000198287"/>
    </source>
</evidence>
<keyword evidence="8" id="KW-0325">Glycoprotein</keyword>
<feature type="domain" description="Ionotropic glutamate receptor C-terminal" evidence="11">
    <location>
        <begin position="413"/>
        <end position="698"/>
    </location>
</feature>
<keyword evidence="13" id="KW-1185">Reference proteome</keyword>
<dbReference type="Gene3D" id="1.10.287.70">
    <property type="match status" value="1"/>
</dbReference>
<dbReference type="GO" id="GO:0050906">
    <property type="term" value="P:detection of stimulus involved in sensory perception"/>
    <property type="evidence" value="ECO:0007669"/>
    <property type="project" value="UniProtKB-ARBA"/>
</dbReference>
<evidence type="ECO:0000256" key="5">
    <source>
        <dbReference type="ARBA" id="ARBA00022989"/>
    </source>
</evidence>
<evidence type="ECO:0000256" key="3">
    <source>
        <dbReference type="ARBA" id="ARBA00022475"/>
    </source>
</evidence>
<evidence type="ECO:0000256" key="9">
    <source>
        <dbReference type="SAM" id="Phobius"/>
    </source>
</evidence>
<dbReference type="InterPro" id="IPR001320">
    <property type="entry name" value="Iontro_rcpt_C"/>
</dbReference>
<keyword evidence="10" id="KW-0732">Signal</keyword>
<feature type="transmembrane region" description="Helical" evidence="9">
    <location>
        <begin position="485"/>
        <end position="503"/>
    </location>
</feature>
<accession>A0A226D2H2</accession>
<evidence type="ECO:0000256" key="2">
    <source>
        <dbReference type="ARBA" id="ARBA00008685"/>
    </source>
</evidence>
<evidence type="ECO:0000313" key="12">
    <source>
        <dbReference type="EMBL" id="OXA39074.1"/>
    </source>
</evidence>
<evidence type="ECO:0000256" key="10">
    <source>
        <dbReference type="SAM" id="SignalP"/>
    </source>
</evidence>
<keyword evidence="7 12" id="KW-0675">Receptor</keyword>
<dbReference type="Gene3D" id="3.40.190.10">
    <property type="entry name" value="Periplasmic binding protein-like II"/>
    <property type="match status" value="1"/>
</dbReference>
<evidence type="ECO:0000256" key="4">
    <source>
        <dbReference type="ARBA" id="ARBA00022692"/>
    </source>
</evidence>
<evidence type="ECO:0000256" key="1">
    <source>
        <dbReference type="ARBA" id="ARBA00004651"/>
    </source>
</evidence>
<dbReference type="EMBL" id="LNIX01000041">
    <property type="protein sequence ID" value="OXA39074.1"/>
    <property type="molecule type" value="Genomic_DNA"/>
</dbReference>
<evidence type="ECO:0000256" key="8">
    <source>
        <dbReference type="ARBA" id="ARBA00023180"/>
    </source>
</evidence>
<dbReference type="InterPro" id="IPR052192">
    <property type="entry name" value="Insect_Ionotropic_Sensory_Rcpt"/>
</dbReference>
<feature type="signal peptide" evidence="10">
    <location>
        <begin position="1"/>
        <end position="24"/>
    </location>
</feature>
<dbReference type="AlphaFoldDB" id="A0A226D2H2"/>
<comment type="subcellular location">
    <subcellularLocation>
        <location evidence="1">Cell membrane</location>
        <topology evidence="1">Multi-pass membrane protein</topology>
    </subcellularLocation>
</comment>
<proteinExistence type="inferred from homology"/>
<name>A0A226D2H2_FOLCA</name>
<reference evidence="12 13" key="1">
    <citation type="submission" date="2015-12" db="EMBL/GenBank/DDBJ databases">
        <title>The genome of Folsomia candida.</title>
        <authorList>
            <person name="Faddeeva A."/>
            <person name="Derks M.F."/>
            <person name="Anvar Y."/>
            <person name="Smit S."/>
            <person name="Van Straalen N."/>
            <person name="Roelofs D."/>
        </authorList>
    </citation>
    <scope>NUCLEOTIDE SEQUENCE [LARGE SCALE GENOMIC DNA]</scope>
    <source>
        <strain evidence="12 13">VU population</strain>
        <tissue evidence="12">Whole body</tissue>
    </source>
</reference>
<dbReference type="GO" id="GO:0015276">
    <property type="term" value="F:ligand-gated monoatomic ion channel activity"/>
    <property type="evidence" value="ECO:0007669"/>
    <property type="project" value="InterPro"/>
</dbReference>
<dbReference type="PANTHER" id="PTHR42643">
    <property type="entry name" value="IONOTROPIC RECEPTOR 20A-RELATED"/>
    <property type="match status" value="1"/>
</dbReference>
<comment type="similarity">
    <text evidence="2">Belongs to the glutamate-gated ion channel (TC 1.A.10.1) family.</text>
</comment>
<keyword evidence="5 9" id="KW-1133">Transmembrane helix</keyword>
<dbReference type="GO" id="GO:0005886">
    <property type="term" value="C:plasma membrane"/>
    <property type="evidence" value="ECO:0007669"/>
    <property type="project" value="UniProtKB-SubCell"/>
</dbReference>
<evidence type="ECO:0000256" key="7">
    <source>
        <dbReference type="ARBA" id="ARBA00023170"/>
    </source>
</evidence>
<dbReference type="PANTHER" id="PTHR42643:SF24">
    <property type="entry name" value="IONOTROPIC RECEPTOR 60A"/>
    <property type="match status" value="1"/>
</dbReference>
<feature type="transmembrane region" description="Helical" evidence="9">
    <location>
        <begin position="411"/>
        <end position="436"/>
    </location>
</feature>
<keyword evidence="6 9" id="KW-0472">Membrane</keyword>